<dbReference type="Gene3D" id="3.30.40.10">
    <property type="entry name" value="Zinc/RING finger domain, C3HC4 (zinc finger)"/>
    <property type="match status" value="1"/>
</dbReference>
<sequence>MGSLCCVAARPHGSNTASRDWSLGPHEPFWHTNTSFSPPPSRWDIQFQSEGLPHGWHDAVQLYGSSTSSNSKESRSWIRGNNHIYTHNSASDGAGLFLSSPSDISQGPQWTPPAIQEINIDGYETATKRDPSLRTFSFWPAAEGNSENPDSGSSTFSQSDGSETEPTVKLRSSSNWNFTSRRSFMSKPIHPLAIPMQTSSGEAFESTNLGFAEFDSSTPQRDNQRWSSASSSIDFADVSEPLESDFYFKSSCRSDNFRCGLCERFLSQRSPWSSRRIVRSTDMPVAGVLSCRHVFHAECLDQTTPKTCKSDPPCPLCLKHENDRSPEQRGNSRLRNANSLPRPRPSTSEDGPSRPWGCAQVGDCVEGALHAPPRNSMLFVNRNRAKNLSFKGNSSKEFPGKLRKSGSYSSRLVSARPFDQEFVGCSRTSAGPSMKR</sequence>
<evidence type="ECO:0000256" key="1">
    <source>
        <dbReference type="PROSITE-ProRule" id="PRU00175"/>
    </source>
</evidence>
<evidence type="ECO:0000313" key="6">
    <source>
        <dbReference type="RefSeq" id="XP_008446376.2"/>
    </source>
</evidence>
<dbReference type="RefSeq" id="XP_050947103.1">
    <property type="nucleotide sequence ID" value="XM_051091146.1"/>
</dbReference>
<dbReference type="RefSeq" id="XP_008446376.2">
    <property type="nucleotide sequence ID" value="XM_008448154.3"/>
</dbReference>
<evidence type="ECO:0000313" key="4">
    <source>
        <dbReference type="Proteomes" id="UP001652600"/>
    </source>
</evidence>
<keyword evidence="1" id="KW-0863">Zinc-finger</keyword>
<dbReference type="Proteomes" id="UP001652600">
    <property type="component" value="Chromosome 10"/>
</dbReference>
<gene>
    <name evidence="5 6 7 8" type="primary">LOC103489136</name>
</gene>
<dbReference type="RefSeq" id="XP_008446375.2">
    <property type="nucleotide sequence ID" value="XM_008448153.3"/>
</dbReference>
<keyword evidence="4" id="KW-1185">Reference proteome</keyword>
<feature type="region of interest" description="Disordered" evidence="2">
    <location>
        <begin position="320"/>
        <end position="355"/>
    </location>
</feature>
<dbReference type="PROSITE" id="PS50089">
    <property type="entry name" value="ZF_RING_2"/>
    <property type="match status" value="1"/>
</dbReference>
<accession>A0A1S3BFL3</accession>
<dbReference type="KEGG" id="cmo:103489136"/>
<reference evidence="5 6" key="1">
    <citation type="submission" date="2025-05" db="UniProtKB">
        <authorList>
            <consortium name="RefSeq"/>
        </authorList>
    </citation>
    <scope>IDENTIFICATION</scope>
    <source>
        <tissue evidence="5 6">Stem</tissue>
    </source>
</reference>
<evidence type="ECO:0000313" key="8">
    <source>
        <dbReference type="RefSeq" id="XP_050947103.1"/>
    </source>
</evidence>
<dbReference type="PANTHER" id="PTHR31150:SF23">
    <property type="entry name" value="MANDELONITRILE LYASE-RELATED"/>
    <property type="match status" value="1"/>
</dbReference>
<dbReference type="RefSeq" id="XP_008446377.2">
    <property type="nucleotide sequence ID" value="XM_008448155.3"/>
</dbReference>
<name>A0A1S3BFL3_CUCME</name>
<evidence type="ECO:0000313" key="5">
    <source>
        <dbReference type="RefSeq" id="XP_008446375.2"/>
    </source>
</evidence>
<dbReference type="GO" id="GO:0008270">
    <property type="term" value="F:zinc ion binding"/>
    <property type="evidence" value="ECO:0007669"/>
    <property type="project" value="UniProtKB-KW"/>
</dbReference>
<keyword evidence="1" id="KW-0479">Metal-binding</keyword>
<dbReference type="InterPro" id="IPR001841">
    <property type="entry name" value="Znf_RING"/>
</dbReference>
<feature type="compositionally biased region" description="Low complexity" evidence="2">
    <location>
        <begin position="150"/>
        <end position="161"/>
    </location>
</feature>
<evidence type="ECO:0000256" key="2">
    <source>
        <dbReference type="SAM" id="MobiDB-lite"/>
    </source>
</evidence>
<dbReference type="InterPro" id="IPR013083">
    <property type="entry name" value="Znf_RING/FYVE/PHD"/>
</dbReference>
<organism evidence="4 6">
    <name type="scientific">Cucumis melo</name>
    <name type="common">Muskmelon</name>
    <dbReference type="NCBI Taxonomy" id="3656"/>
    <lineage>
        <taxon>Eukaryota</taxon>
        <taxon>Viridiplantae</taxon>
        <taxon>Streptophyta</taxon>
        <taxon>Embryophyta</taxon>
        <taxon>Tracheophyta</taxon>
        <taxon>Spermatophyta</taxon>
        <taxon>Magnoliopsida</taxon>
        <taxon>eudicotyledons</taxon>
        <taxon>Gunneridae</taxon>
        <taxon>Pentapetalae</taxon>
        <taxon>rosids</taxon>
        <taxon>fabids</taxon>
        <taxon>Cucurbitales</taxon>
        <taxon>Cucurbitaceae</taxon>
        <taxon>Benincaseae</taxon>
        <taxon>Cucumis</taxon>
    </lineage>
</organism>
<proteinExistence type="predicted"/>
<dbReference type="PANTHER" id="PTHR31150">
    <property type="entry name" value="EXPRESSED PROTEIN"/>
    <property type="match status" value="1"/>
</dbReference>
<evidence type="ECO:0000259" key="3">
    <source>
        <dbReference type="PROSITE" id="PS50089"/>
    </source>
</evidence>
<dbReference type="AlphaFoldDB" id="A0A1S3BFL3"/>
<protein>
    <submittedName>
        <fullName evidence="5 6">Uncharacterized protein LOC103489136</fullName>
    </submittedName>
</protein>
<feature type="region of interest" description="Disordered" evidence="2">
    <location>
        <begin position="140"/>
        <end position="173"/>
    </location>
</feature>
<dbReference type="SUPFAM" id="SSF57850">
    <property type="entry name" value="RING/U-box"/>
    <property type="match status" value="1"/>
</dbReference>
<feature type="domain" description="RING-type" evidence="3">
    <location>
        <begin position="259"/>
        <end position="317"/>
    </location>
</feature>
<dbReference type="GeneID" id="103489136"/>
<dbReference type="eggNOG" id="ENOG502QVES">
    <property type="taxonomic scope" value="Eukaryota"/>
</dbReference>
<keyword evidence="1" id="KW-0862">Zinc</keyword>
<feature type="compositionally biased region" description="Polar residues" evidence="2">
    <location>
        <begin position="328"/>
        <end position="350"/>
    </location>
</feature>
<evidence type="ECO:0000313" key="7">
    <source>
        <dbReference type="RefSeq" id="XP_008446377.2"/>
    </source>
</evidence>